<sequence length="113" mass="12261">MQRRLRGISQATLSEGLGVSFQQVQKYEKGTNRVGSSRLQGIAIILGIPISFFFEDGPRAVPDAQPDMNADNDIVALFNTAEGLALSRAFSRIEDPNVRRKFVGLATALAAKP</sequence>
<gene>
    <name evidence="2" type="ORF">JNB71_15185</name>
</gene>
<dbReference type="Gene3D" id="1.10.260.40">
    <property type="entry name" value="lambda repressor-like DNA-binding domains"/>
    <property type="match status" value="1"/>
</dbReference>
<evidence type="ECO:0000313" key="2">
    <source>
        <dbReference type="EMBL" id="MBW9064661.1"/>
    </source>
</evidence>
<proteinExistence type="predicted"/>
<evidence type="ECO:0000313" key="3">
    <source>
        <dbReference type="Proteomes" id="UP000757604"/>
    </source>
</evidence>
<dbReference type="RefSeq" id="WP_220372634.1">
    <property type="nucleotide sequence ID" value="NZ_JAEUAO010000003.1"/>
</dbReference>
<dbReference type="InterPro" id="IPR001387">
    <property type="entry name" value="Cro/C1-type_HTH"/>
</dbReference>
<keyword evidence="3" id="KW-1185">Reference proteome</keyword>
<comment type="caution">
    <text evidence="2">The sequence shown here is derived from an EMBL/GenBank/DDBJ whole genome shotgun (WGS) entry which is preliminary data.</text>
</comment>
<evidence type="ECO:0000259" key="1">
    <source>
        <dbReference type="PROSITE" id="PS50943"/>
    </source>
</evidence>
<feature type="domain" description="HTH cro/C1-type" evidence="1">
    <location>
        <begin position="3"/>
        <end position="53"/>
    </location>
</feature>
<protein>
    <submittedName>
        <fullName evidence="2">Helix-turn-helix transcriptional regulator</fullName>
    </submittedName>
</protein>
<accession>A0ABS7HBS2</accession>
<name>A0ABS7HBS2_9HYPH</name>
<dbReference type="InterPro" id="IPR010982">
    <property type="entry name" value="Lambda_DNA-bd_dom_sf"/>
</dbReference>
<dbReference type="SUPFAM" id="SSF47413">
    <property type="entry name" value="lambda repressor-like DNA-binding domains"/>
    <property type="match status" value="1"/>
</dbReference>
<dbReference type="CDD" id="cd00093">
    <property type="entry name" value="HTH_XRE"/>
    <property type="match status" value="1"/>
</dbReference>
<dbReference type="Pfam" id="PF01381">
    <property type="entry name" value="HTH_3"/>
    <property type="match status" value="1"/>
</dbReference>
<reference evidence="2 3" key="1">
    <citation type="journal article" date="2021" name="MBio">
        <title>Poor Competitiveness of Bradyrhizobium in Pigeon Pea Root Colonization in Indian Soils.</title>
        <authorList>
            <person name="Chalasani D."/>
            <person name="Basu A."/>
            <person name="Pullabhotla S.V.S.R.N."/>
            <person name="Jorrin B."/>
            <person name="Neal A.L."/>
            <person name="Poole P.S."/>
            <person name="Podile A.R."/>
            <person name="Tkacz A."/>
        </authorList>
    </citation>
    <scope>NUCLEOTIDE SEQUENCE [LARGE SCALE GENOMIC DNA]</scope>
    <source>
        <strain evidence="2 3">HU44</strain>
    </source>
</reference>
<organism evidence="2 3">
    <name type="scientific">Rhizobium herbae</name>
    <dbReference type="NCBI Taxonomy" id="508661"/>
    <lineage>
        <taxon>Bacteria</taxon>
        <taxon>Pseudomonadati</taxon>
        <taxon>Pseudomonadota</taxon>
        <taxon>Alphaproteobacteria</taxon>
        <taxon>Hyphomicrobiales</taxon>
        <taxon>Rhizobiaceae</taxon>
        <taxon>Rhizobium/Agrobacterium group</taxon>
        <taxon>Rhizobium</taxon>
    </lineage>
</organism>
<dbReference type="Proteomes" id="UP000757604">
    <property type="component" value="Unassembled WGS sequence"/>
</dbReference>
<dbReference type="EMBL" id="JAEUAO010000003">
    <property type="protein sequence ID" value="MBW9064661.1"/>
    <property type="molecule type" value="Genomic_DNA"/>
</dbReference>
<dbReference type="SMART" id="SM00530">
    <property type="entry name" value="HTH_XRE"/>
    <property type="match status" value="1"/>
</dbReference>
<dbReference type="PROSITE" id="PS50943">
    <property type="entry name" value="HTH_CROC1"/>
    <property type="match status" value="1"/>
</dbReference>